<reference evidence="2" key="1">
    <citation type="journal article" date="2016" name="Genome Announc.">
        <title>Complete Genome Sequence of Geobacillus thermoglucosidasius NCIMB 11955, the Progenitor of a Bioethanol Production Strain.</title>
        <authorList>
            <person name="Sheng L."/>
            <person name="Zhang Y."/>
            <person name="Minton N.P."/>
        </authorList>
    </citation>
    <scope>NUCLEOTIDE SEQUENCE [LARGE SCALE GENOMIC DNA]</scope>
    <source>
        <strain evidence="2">NCIMB 11955</strain>
    </source>
</reference>
<name>A0AAN0YN93_PARTM</name>
<dbReference type="Proteomes" id="UP000093052">
    <property type="component" value="Chromosome"/>
</dbReference>
<dbReference type="EMBL" id="CP016622">
    <property type="protein sequence ID" value="ANZ30337.1"/>
    <property type="molecule type" value="Genomic_DNA"/>
</dbReference>
<protein>
    <submittedName>
        <fullName evidence="1">Uncharacterized protein</fullName>
    </submittedName>
</protein>
<accession>A0AAN0YN93</accession>
<evidence type="ECO:0000313" key="1">
    <source>
        <dbReference type="EMBL" id="ANZ30337.1"/>
    </source>
</evidence>
<dbReference type="RefSeq" id="WP_042383249.1">
    <property type="nucleotide sequence ID" value="NZ_CP012712.1"/>
</dbReference>
<organism evidence="1 2">
    <name type="scientific">Parageobacillus thermoglucosidasius</name>
    <name type="common">Geobacillus thermoglucosidasius</name>
    <dbReference type="NCBI Taxonomy" id="1426"/>
    <lineage>
        <taxon>Bacteria</taxon>
        <taxon>Bacillati</taxon>
        <taxon>Bacillota</taxon>
        <taxon>Bacilli</taxon>
        <taxon>Bacillales</taxon>
        <taxon>Anoxybacillaceae</taxon>
        <taxon>Parageobacillus</taxon>
    </lineage>
</organism>
<evidence type="ECO:0000313" key="2">
    <source>
        <dbReference type="Proteomes" id="UP000093052"/>
    </source>
</evidence>
<keyword evidence="2" id="KW-1185">Reference proteome</keyword>
<sequence length="70" mass="7958">MQCLPLLNPAPRKMARGRKAGRCALFTDGGCIVKEGMPSAMFNHPKYERRKRFLSKVVKSCIFFIAQAKR</sequence>
<dbReference type="GeneID" id="56925720"/>
<dbReference type="AlphaFoldDB" id="A0AAN0YN93"/>
<proteinExistence type="predicted"/>
<gene>
    <name evidence="1" type="ORF">BCV53_09635</name>
</gene>
<dbReference type="KEGG" id="ptl:AOT13_09625"/>